<dbReference type="RefSeq" id="WP_110576074.1">
    <property type="nucleotide sequence ID" value="NZ_PIPV01000013.1"/>
</dbReference>
<dbReference type="EMBL" id="PIPV01000013">
    <property type="protein sequence ID" value="RUO51098.1"/>
    <property type="molecule type" value="Genomic_DNA"/>
</dbReference>
<comment type="caution">
    <text evidence="1">The sequence shown here is derived from an EMBL/GenBank/DDBJ whole genome shotgun (WGS) entry which is preliminary data.</text>
</comment>
<dbReference type="AlphaFoldDB" id="A0A432XQW6"/>
<gene>
    <name evidence="1" type="ORF">CWE25_11865</name>
</gene>
<reference evidence="2" key="1">
    <citation type="journal article" date="2018" name="Front. Microbiol.">
        <title>Genome-Based Analysis Reveals the Taxonomy and Diversity of the Family Idiomarinaceae.</title>
        <authorList>
            <person name="Liu Y."/>
            <person name="Lai Q."/>
            <person name="Shao Z."/>
        </authorList>
    </citation>
    <scope>NUCLEOTIDE SEQUENCE [LARGE SCALE GENOMIC DNA]</scope>
    <source>
        <strain evidence="2">F23</strain>
    </source>
</reference>
<protein>
    <submittedName>
        <fullName evidence="1">Uncharacterized protein</fullName>
    </submittedName>
</protein>
<dbReference type="Proteomes" id="UP000287330">
    <property type="component" value="Unassembled WGS sequence"/>
</dbReference>
<evidence type="ECO:0000313" key="1">
    <source>
        <dbReference type="EMBL" id="RUO51098.1"/>
    </source>
</evidence>
<keyword evidence="2" id="KW-1185">Reference proteome</keyword>
<proteinExistence type="predicted"/>
<name>A0A432XQW6_9GAMM</name>
<sequence>MTEVDENRSTLRAVSFIDNDKVVVGAEPCDEASSLHFVATVTYLDDRAKSFSLVLSSDKKLQAEVSNISSSLCQVHTVSLDVIKAQGIPKAIEISTEESVRLEFFEPRFHLSTLCCETVDEAKETLWFGSSPLRQNSNQSTRFIAEQSLLNDKGAIPVRVNAFVIYCYKLAECAAQSPFKLGTIADELLASAQELEFANASKLDKDCLTGSLITAYWHYLLSLGDEEQALQVASKVLGYEWQTPYHHFGLNVAVSTLLLALNAYKDGDKAQLESYFKMLKAIFDKLASKSISNPEWFQDLGGIHRITLAIWRLHEHLRYQKTYSEWFLKDTVRKSFRVRDEAFFKRVEALYGKPV</sequence>
<evidence type="ECO:0000313" key="2">
    <source>
        <dbReference type="Proteomes" id="UP000287330"/>
    </source>
</evidence>
<accession>A0A432XQW6</accession>
<organism evidence="1 2">
    <name type="scientific">Idiomarina fontislapidosi</name>
    <dbReference type="NCBI Taxonomy" id="263723"/>
    <lineage>
        <taxon>Bacteria</taxon>
        <taxon>Pseudomonadati</taxon>
        <taxon>Pseudomonadota</taxon>
        <taxon>Gammaproteobacteria</taxon>
        <taxon>Alteromonadales</taxon>
        <taxon>Idiomarinaceae</taxon>
        <taxon>Idiomarina</taxon>
    </lineage>
</organism>